<name>A0ABP9E1F9_9PSEU</name>
<evidence type="ECO:0000313" key="2">
    <source>
        <dbReference type="EMBL" id="GAA4864591.1"/>
    </source>
</evidence>
<dbReference type="EMBL" id="BAABHQ010000002">
    <property type="protein sequence ID" value="GAA4864591.1"/>
    <property type="molecule type" value="Genomic_DNA"/>
</dbReference>
<evidence type="ECO:0000256" key="1">
    <source>
        <dbReference type="SAM" id="MobiDB-lite"/>
    </source>
</evidence>
<feature type="compositionally biased region" description="Basic and acidic residues" evidence="1">
    <location>
        <begin position="102"/>
        <end position="116"/>
    </location>
</feature>
<dbReference type="RefSeq" id="WP_274229679.1">
    <property type="nucleotide sequence ID" value="NZ_BAABHQ010000002.1"/>
</dbReference>
<feature type="region of interest" description="Disordered" evidence="1">
    <location>
        <begin position="101"/>
        <end position="125"/>
    </location>
</feature>
<protein>
    <recommendedName>
        <fullName evidence="4">Transposase</fullName>
    </recommendedName>
</protein>
<gene>
    <name evidence="2" type="ORF">GCM10023203_10640</name>
</gene>
<evidence type="ECO:0000313" key="3">
    <source>
        <dbReference type="Proteomes" id="UP001500457"/>
    </source>
</evidence>
<proteinExistence type="predicted"/>
<comment type="caution">
    <text evidence="2">The sequence shown here is derived from an EMBL/GenBank/DDBJ whole genome shotgun (WGS) entry which is preliminary data.</text>
</comment>
<accession>A0ABP9E1F9</accession>
<dbReference type="Proteomes" id="UP001500457">
    <property type="component" value="Unassembled WGS sequence"/>
</dbReference>
<organism evidence="2 3">
    <name type="scientific">Actinomycetospora straminea</name>
    <dbReference type="NCBI Taxonomy" id="663607"/>
    <lineage>
        <taxon>Bacteria</taxon>
        <taxon>Bacillati</taxon>
        <taxon>Actinomycetota</taxon>
        <taxon>Actinomycetes</taxon>
        <taxon>Pseudonocardiales</taxon>
        <taxon>Pseudonocardiaceae</taxon>
        <taxon>Actinomycetospora</taxon>
    </lineage>
</organism>
<reference evidence="3" key="1">
    <citation type="journal article" date="2019" name="Int. J. Syst. Evol. Microbiol.">
        <title>The Global Catalogue of Microorganisms (GCM) 10K type strain sequencing project: providing services to taxonomists for standard genome sequencing and annotation.</title>
        <authorList>
            <consortium name="The Broad Institute Genomics Platform"/>
            <consortium name="The Broad Institute Genome Sequencing Center for Infectious Disease"/>
            <person name="Wu L."/>
            <person name="Ma J."/>
        </authorList>
    </citation>
    <scope>NUCLEOTIDE SEQUENCE [LARGE SCALE GENOMIC DNA]</scope>
    <source>
        <strain evidence="3">JCM 17983</strain>
    </source>
</reference>
<keyword evidence="3" id="KW-1185">Reference proteome</keyword>
<evidence type="ECO:0008006" key="4">
    <source>
        <dbReference type="Google" id="ProtNLM"/>
    </source>
</evidence>
<sequence>MRVLLDTEGREAVVAGIDHGGAPVSVEILDQLWRPEHERTSEILEVVRRHHPDRTVANNASEVLAKYRRLGRSVELIVGAVRVQCLQAGHVRDPRPVVLPADRLHAHDPGDLRDRQASLVGSSAP</sequence>